<dbReference type="InterPro" id="IPR003661">
    <property type="entry name" value="HisK_dim/P_dom"/>
</dbReference>
<proteinExistence type="predicted"/>
<dbReference type="InterPro" id="IPR036890">
    <property type="entry name" value="HATPase_C_sf"/>
</dbReference>
<evidence type="ECO:0000256" key="3">
    <source>
        <dbReference type="ARBA" id="ARBA00022553"/>
    </source>
</evidence>
<feature type="transmembrane region" description="Helical" evidence="5">
    <location>
        <begin position="14"/>
        <end position="37"/>
    </location>
</feature>
<evidence type="ECO:0000259" key="7">
    <source>
        <dbReference type="PROSITE" id="PS50110"/>
    </source>
</evidence>
<gene>
    <name evidence="8" type="ORF">GXW78_01105</name>
</gene>
<name>A0ABS5EB39_9PROT</name>
<comment type="caution">
    <text evidence="8">The sequence shown here is derived from an EMBL/GenBank/DDBJ whole genome shotgun (WGS) entry which is preliminary data.</text>
</comment>
<dbReference type="Gene3D" id="3.30.565.10">
    <property type="entry name" value="Histidine kinase-like ATPase, C-terminal domain"/>
    <property type="match status" value="1"/>
</dbReference>
<dbReference type="SUPFAM" id="SSF52172">
    <property type="entry name" value="CheY-like"/>
    <property type="match status" value="1"/>
</dbReference>
<dbReference type="Proteomes" id="UP000698752">
    <property type="component" value="Unassembled WGS sequence"/>
</dbReference>
<dbReference type="SMART" id="SM00388">
    <property type="entry name" value="HisKA"/>
    <property type="match status" value="1"/>
</dbReference>
<feature type="domain" description="Histidine kinase" evidence="6">
    <location>
        <begin position="364"/>
        <end position="589"/>
    </location>
</feature>
<evidence type="ECO:0000256" key="2">
    <source>
        <dbReference type="ARBA" id="ARBA00012438"/>
    </source>
</evidence>
<keyword evidence="3 4" id="KW-0597">Phosphoprotein</keyword>
<dbReference type="InterPro" id="IPR001789">
    <property type="entry name" value="Sig_transdc_resp-reg_receiver"/>
</dbReference>
<dbReference type="SMART" id="SM00387">
    <property type="entry name" value="HATPase_c"/>
    <property type="match status" value="1"/>
</dbReference>
<evidence type="ECO:0000313" key="9">
    <source>
        <dbReference type="Proteomes" id="UP000698752"/>
    </source>
</evidence>
<evidence type="ECO:0000256" key="5">
    <source>
        <dbReference type="SAM" id="Phobius"/>
    </source>
</evidence>
<dbReference type="SMART" id="SM00448">
    <property type="entry name" value="REC"/>
    <property type="match status" value="1"/>
</dbReference>
<dbReference type="Gene3D" id="1.10.287.130">
    <property type="match status" value="1"/>
</dbReference>
<feature type="modified residue" description="4-aspartylphosphate" evidence="4">
    <location>
        <position position="666"/>
    </location>
</feature>
<dbReference type="PANTHER" id="PTHR43065">
    <property type="entry name" value="SENSOR HISTIDINE KINASE"/>
    <property type="match status" value="1"/>
</dbReference>
<dbReference type="EMBL" id="JAAEDI010000001">
    <property type="protein sequence ID" value="MBR0648247.1"/>
    <property type="molecule type" value="Genomic_DNA"/>
</dbReference>
<dbReference type="Pfam" id="PF00072">
    <property type="entry name" value="Response_reg"/>
    <property type="match status" value="1"/>
</dbReference>
<keyword evidence="5" id="KW-0472">Membrane</keyword>
<dbReference type="PROSITE" id="PS50109">
    <property type="entry name" value="HIS_KIN"/>
    <property type="match status" value="1"/>
</dbReference>
<dbReference type="InterPro" id="IPR004358">
    <property type="entry name" value="Sig_transdc_His_kin-like_C"/>
</dbReference>
<dbReference type="Gene3D" id="3.40.50.2300">
    <property type="match status" value="1"/>
</dbReference>
<dbReference type="Gene3D" id="3.30.450.20">
    <property type="entry name" value="PAS domain"/>
    <property type="match status" value="1"/>
</dbReference>
<dbReference type="CDD" id="cd00082">
    <property type="entry name" value="HisKA"/>
    <property type="match status" value="1"/>
</dbReference>
<evidence type="ECO:0000313" key="8">
    <source>
        <dbReference type="EMBL" id="MBR0648247.1"/>
    </source>
</evidence>
<dbReference type="PANTHER" id="PTHR43065:SF49">
    <property type="entry name" value="HISTIDINE KINASE"/>
    <property type="match status" value="1"/>
</dbReference>
<dbReference type="RefSeq" id="WP_211865288.1">
    <property type="nucleotide sequence ID" value="NZ_JAAEDI010000001.1"/>
</dbReference>
<dbReference type="PRINTS" id="PR00344">
    <property type="entry name" value="BCTRLSENSOR"/>
</dbReference>
<protein>
    <recommendedName>
        <fullName evidence="2">histidine kinase</fullName>
        <ecNumber evidence="2">2.7.13.3</ecNumber>
    </recommendedName>
</protein>
<dbReference type="EC" id="2.7.13.3" evidence="2"/>
<accession>A0ABS5EB39</accession>
<dbReference type="InterPro" id="IPR003594">
    <property type="entry name" value="HATPase_dom"/>
</dbReference>
<dbReference type="InterPro" id="IPR011006">
    <property type="entry name" value="CheY-like_superfamily"/>
</dbReference>
<feature type="domain" description="Response regulatory" evidence="7">
    <location>
        <begin position="616"/>
        <end position="731"/>
    </location>
</feature>
<keyword evidence="5" id="KW-0812">Transmembrane</keyword>
<dbReference type="PROSITE" id="PS50110">
    <property type="entry name" value="RESPONSE_REGULATORY"/>
    <property type="match status" value="1"/>
</dbReference>
<dbReference type="InterPro" id="IPR005467">
    <property type="entry name" value="His_kinase_dom"/>
</dbReference>
<evidence type="ECO:0000256" key="1">
    <source>
        <dbReference type="ARBA" id="ARBA00000085"/>
    </source>
</evidence>
<keyword evidence="5" id="KW-1133">Transmembrane helix</keyword>
<comment type="catalytic activity">
    <reaction evidence="1">
        <text>ATP + protein L-histidine = ADP + protein N-phospho-L-histidine.</text>
        <dbReference type="EC" id="2.7.13.3"/>
    </reaction>
</comment>
<sequence length="754" mass="79643">MSRPVKTRLVSRPVAPGAILAAAIILPGLLFAGLMHVDQEHRRAALRNEGTTATLIAGEQTLRILDGAIRALDRAEDAMAGLSWPHVQSRRATIHTDLRRIEAAPPAAIAFLAGIRPDGRVAVAGGPDPAPGGEPGGFAVPIIAREASSTVTFKPAPQDLAAQGVGFLVARGRAGEGRPADGVVVAALRAEAFFAAWTRESRRPGARFALVRDDGTVLLREGAPPGRPIVLPPGDTLGSALVAQPSRAAWRASDPFGDPEPQYVSWRRLDSLPLSIVYTAPALKEENGSFVRATVIGIGCAVGGVLLALVAFANRRQQRQDLKTFARLEANAADLHAEIARREVAEDGLRNAQRMEGLGRLTGGVAHDFNNLLTAILGTVRALERHLGQGADDRTRRLLSAAGAAVERGARLNASLLAFARRQPLVLATVDANKLLRDFRPLLRRALDESVVLDLTLDQKLPVCRADAAQLEAALLNLVINARDAMPRGGTIRIVTRRAWLQEQALAGNLEAQPGPYVAIEVRDNGEGMPPEVRERAFEPFFTTKQDGQGTGLGLSQVFGFMRQIGGHVAIQSAPRRGTTVTLYLPLGSEVEATAAASRNPPPAAAATPVSGAGVSVLVVEDEPAVRGVAVEMLTDAGFSVLAASDGPTALQLLREGVPADVIFSDVVMPGGMSGVDLAREARKLRPAVGILLASGYAAEALAKHGGAGEFELIGKPYDVDLVLGRITAIAQRSRPMATTPWRASHRVALTTRN</sequence>
<dbReference type="InterPro" id="IPR036097">
    <property type="entry name" value="HisK_dim/P_sf"/>
</dbReference>
<evidence type="ECO:0000259" key="6">
    <source>
        <dbReference type="PROSITE" id="PS50109"/>
    </source>
</evidence>
<reference evidence="9" key="1">
    <citation type="journal article" date="2021" name="Syst. Appl. Microbiol.">
        <title>Roseomonas hellenica sp. nov., isolated from roots of wild-growing Alkanna tinctoria.</title>
        <authorList>
            <person name="Rat A."/>
            <person name="Naranjo H.D."/>
            <person name="Lebbe L."/>
            <person name="Cnockaert M."/>
            <person name="Krigas N."/>
            <person name="Grigoriadou K."/>
            <person name="Maloupa E."/>
            <person name="Willems A."/>
        </authorList>
    </citation>
    <scope>NUCLEOTIDE SEQUENCE [LARGE SCALE GENOMIC DNA]</scope>
    <source>
        <strain evidence="9">LMG 31159</strain>
    </source>
</reference>
<dbReference type="Pfam" id="PF02518">
    <property type="entry name" value="HATPase_c"/>
    <property type="match status" value="1"/>
</dbReference>
<keyword evidence="9" id="KW-1185">Reference proteome</keyword>
<feature type="transmembrane region" description="Helical" evidence="5">
    <location>
        <begin position="290"/>
        <end position="313"/>
    </location>
</feature>
<dbReference type="SUPFAM" id="SSF47384">
    <property type="entry name" value="Homodimeric domain of signal transducing histidine kinase"/>
    <property type="match status" value="1"/>
</dbReference>
<dbReference type="SUPFAM" id="SSF55874">
    <property type="entry name" value="ATPase domain of HSP90 chaperone/DNA topoisomerase II/histidine kinase"/>
    <property type="match status" value="1"/>
</dbReference>
<organism evidence="8 9">
    <name type="scientific">Neoroseomonas terrae</name>
    <dbReference type="NCBI Taxonomy" id="424799"/>
    <lineage>
        <taxon>Bacteria</taxon>
        <taxon>Pseudomonadati</taxon>
        <taxon>Pseudomonadota</taxon>
        <taxon>Alphaproteobacteria</taxon>
        <taxon>Acetobacterales</taxon>
        <taxon>Acetobacteraceae</taxon>
        <taxon>Neoroseomonas</taxon>
    </lineage>
</organism>
<dbReference type="Pfam" id="PF00512">
    <property type="entry name" value="HisKA"/>
    <property type="match status" value="1"/>
</dbReference>
<evidence type="ECO:0000256" key="4">
    <source>
        <dbReference type="PROSITE-ProRule" id="PRU00169"/>
    </source>
</evidence>